<accession>A0AA86NXD7</accession>
<evidence type="ECO:0000313" key="5">
    <source>
        <dbReference type="Proteomes" id="UP001642409"/>
    </source>
</evidence>
<evidence type="ECO:0000313" key="3">
    <source>
        <dbReference type="EMBL" id="CAL6002669.1"/>
    </source>
</evidence>
<dbReference type="EMBL" id="CATOUU010000369">
    <property type="protein sequence ID" value="CAI9926443.1"/>
    <property type="molecule type" value="Genomic_DNA"/>
</dbReference>
<proteinExistence type="predicted"/>
<dbReference type="EMBL" id="CAXDID020000046">
    <property type="protein sequence ID" value="CAL6002681.1"/>
    <property type="molecule type" value="Genomic_DNA"/>
</dbReference>
<keyword evidence="5" id="KW-1185">Reference proteome</keyword>
<evidence type="ECO:0000313" key="2">
    <source>
        <dbReference type="EMBL" id="CAI9926449.1"/>
    </source>
</evidence>
<reference evidence="3 5" key="2">
    <citation type="submission" date="2024-07" db="EMBL/GenBank/DDBJ databases">
        <authorList>
            <person name="Akdeniz Z."/>
        </authorList>
    </citation>
    <scope>NUCLEOTIDE SEQUENCE [LARGE SCALE GENOMIC DNA]</scope>
</reference>
<dbReference type="Proteomes" id="UP001642409">
    <property type="component" value="Unassembled WGS sequence"/>
</dbReference>
<evidence type="ECO:0000313" key="4">
    <source>
        <dbReference type="EMBL" id="CAL6002681.1"/>
    </source>
</evidence>
<protein>
    <submittedName>
        <fullName evidence="3">Hypothetical_protein</fullName>
    </submittedName>
</protein>
<dbReference type="EMBL" id="CATOUU010000369">
    <property type="protein sequence ID" value="CAI9926449.1"/>
    <property type="molecule type" value="Genomic_DNA"/>
</dbReference>
<reference evidence="2" key="1">
    <citation type="submission" date="2023-06" db="EMBL/GenBank/DDBJ databases">
        <authorList>
            <person name="Kurt Z."/>
        </authorList>
    </citation>
    <scope>NUCLEOTIDE SEQUENCE</scope>
</reference>
<organism evidence="2">
    <name type="scientific">Hexamita inflata</name>
    <dbReference type="NCBI Taxonomy" id="28002"/>
    <lineage>
        <taxon>Eukaryota</taxon>
        <taxon>Metamonada</taxon>
        <taxon>Diplomonadida</taxon>
        <taxon>Hexamitidae</taxon>
        <taxon>Hexamitinae</taxon>
        <taxon>Hexamita</taxon>
    </lineage>
</organism>
<gene>
    <name evidence="1" type="ORF">HINF_LOCUS14088</name>
    <name evidence="2" type="ORF">HINF_LOCUS14094</name>
    <name evidence="3" type="ORF">HINF_LOCUS18028</name>
    <name evidence="4" type="ORF">HINF_LOCUS18034</name>
</gene>
<dbReference type="EMBL" id="CAXDID020000046">
    <property type="protein sequence ID" value="CAL6002669.1"/>
    <property type="molecule type" value="Genomic_DNA"/>
</dbReference>
<comment type="caution">
    <text evidence="2">The sequence shown here is derived from an EMBL/GenBank/DDBJ whole genome shotgun (WGS) entry which is preliminary data.</text>
</comment>
<sequence length="237" mass="28135">MILNTDQTISKSARNRNQLQSAKMNLQQLNLQNISLFLLYRRFQVIKSYNRVLISRLSQRNQYAQMIVNQLQISEKVKIEQNSVNSDLIQFSPKHRGFSAKYLNWQYVMFIAAIFYNKMRYECLKVQIVKRVRLSVWHTLSTLDESSKVHKCILLRRPLKKLNIWKSGDLSSQFINKIMSLENNQSLFLEADQNKPSGDDVILHHYTKAQRHLRFLILPQAAKQYFNKCPEQFYCQE</sequence>
<name>A0AA86NXD7_9EUKA</name>
<dbReference type="AlphaFoldDB" id="A0AA86NXD7"/>
<evidence type="ECO:0000313" key="1">
    <source>
        <dbReference type="EMBL" id="CAI9926443.1"/>
    </source>
</evidence>